<name>A0A5S3XMK0_9GAMM</name>
<dbReference type="GO" id="GO:0005829">
    <property type="term" value="C:cytosol"/>
    <property type="evidence" value="ECO:0007669"/>
    <property type="project" value="TreeGrafter"/>
</dbReference>
<dbReference type="InterPro" id="IPR037143">
    <property type="entry name" value="4-PPantetheinyl_Trfase_dom_sf"/>
</dbReference>
<dbReference type="Proteomes" id="UP000305730">
    <property type="component" value="Unassembled WGS sequence"/>
</dbReference>
<dbReference type="GO" id="GO:0008897">
    <property type="term" value="F:holo-[acyl-carrier-protein] synthase activity"/>
    <property type="evidence" value="ECO:0007669"/>
    <property type="project" value="InterPro"/>
</dbReference>
<dbReference type="RefSeq" id="WP_138598488.1">
    <property type="nucleotide sequence ID" value="NZ_PNCK01000100.1"/>
</dbReference>
<dbReference type="GO" id="GO:0019878">
    <property type="term" value="P:lysine biosynthetic process via aminoadipic acid"/>
    <property type="evidence" value="ECO:0007669"/>
    <property type="project" value="TreeGrafter"/>
</dbReference>
<keyword evidence="2" id="KW-0808">Transferase</keyword>
<dbReference type="GO" id="GO:0000287">
    <property type="term" value="F:magnesium ion binding"/>
    <property type="evidence" value="ECO:0007669"/>
    <property type="project" value="InterPro"/>
</dbReference>
<evidence type="ECO:0000313" key="5">
    <source>
        <dbReference type="EMBL" id="TMP57164.1"/>
    </source>
</evidence>
<feature type="domain" description="4'-phosphopantetheinyl transferase" evidence="3">
    <location>
        <begin position="121"/>
        <end position="204"/>
    </location>
</feature>
<organism evidence="5 7">
    <name type="scientific">Pseudoalteromonas citrea</name>
    <dbReference type="NCBI Taxonomy" id="43655"/>
    <lineage>
        <taxon>Bacteria</taxon>
        <taxon>Pseudomonadati</taxon>
        <taxon>Pseudomonadota</taxon>
        <taxon>Gammaproteobacteria</taxon>
        <taxon>Alteromonadales</taxon>
        <taxon>Pseudoalteromonadaceae</taxon>
        <taxon>Pseudoalteromonas</taxon>
    </lineage>
</organism>
<dbReference type="OrthoDB" id="9808281at2"/>
<protein>
    <recommendedName>
        <fullName evidence="3">4'-phosphopantetheinyl transferase domain-containing protein</fullName>
    </recommendedName>
</protein>
<dbReference type="PANTHER" id="PTHR12215:SF10">
    <property type="entry name" value="L-AMINOADIPATE-SEMIALDEHYDE DEHYDROGENASE-PHOSPHOPANTETHEINYL TRANSFERASE"/>
    <property type="match status" value="1"/>
</dbReference>
<evidence type="ECO:0000313" key="7">
    <source>
        <dbReference type="Proteomes" id="UP000307706"/>
    </source>
</evidence>
<dbReference type="EMBL" id="PNCL01000073">
    <property type="protein sequence ID" value="TMP57164.1"/>
    <property type="molecule type" value="Genomic_DNA"/>
</dbReference>
<dbReference type="AlphaFoldDB" id="A0A5S3XMK0"/>
<reference evidence="5 7" key="1">
    <citation type="submission" date="2017-12" db="EMBL/GenBank/DDBJ databases">
        <authorList>
            <person name="Paulsen S."/>
            <person name="Gram L.K."/>
        </authorList>
    </citation>
    <scope>NUCLEOTIDE SEQUENCE [LARGE SCALE GENOMIC DNA]</scope>
    <source>
        <strain evidence="5 7">S2231</strain>
        <strain evidence="4">S2233</strain>
    </source>
</reference>
<dbReference type="Proteomes" id="UP000307706">
    <property type="component" value="Unassembled WGS sequence"/>
</dbReference>
<accession>A0A5S3XMK0</accession>
<dbReference type="InterPro" id="IPR008278">
    <property type="entry name" value="4-PPantetheinyl_Trfase_dom"/>
</dbReference>
<gene>
    <name evidence="5" type="ORF">CWB96_13890</name>
    <name evidence="4" type="ORF">CWB97_20795</name>
</gene>
<keyword evidence="6" id="KW-1185">Reference proteome</keyword>
<evidence type="ECO:0000256" key="1">
    <source>
        <dbReference type="ARBA" id="ARBA00010990"/>
    </source>
</evidence>
<evidence type="ECO:0000313" key="4">
    <source>
        <dbReference type="EMBL" id="TMP39171.1"/>
    </source>
</evidence>
<evidence type="ECO:0000259" key="3">
    <source>
        <dbReference type="Pfam" id="PF01648"/>
    </source>
</evidence>
<dbReference type="SUPFAM" id="SSF56214">
    <property type="entry name" value="4'-phosphopantetheinyl transferase"/>
    <property type="match status" value="1"/>
</dbReference>
<dbReference type="Gene3D" id="3.90.470.20">
    <property type="entry name" value="4'-phosphopantetheinyl transferase domain"/>
    <property type="match status" value="1"/>
</dbReference>
<dbReference type="PANTHER" id="PTHR12215">
    <property type="entry name" value="PHOSPHOPANTETHEINE TRANSFERASE"/>
    <property type="match status" value="1"/>
</dbReference>
<proteinExistence type="inferred from homology"/>
<reference evidence="6 7" key="2">
    <citation type="submission" date="2019-06" db="EMBL/GenBank/DDBJ databases">
        <title>Co-occurence of chitin degradation, pigmentation and bioactivity in marine Pseudoalteromonas.</title>
        <authorList>
            <person name="Sonnenschein E.C."/>
            <person name="Bech P.K."/>
        </authorList>
    </citation>
    <scope>NUCLEOTIDE SEQUENCE [LARGE SCALE GENOMIC DNA]</scope>
    <source>
        <strain evidence="7">S2231</strain>
        <strain evidence="4 6">S2233</strain>
    </source>
</reference>
<dbReference type="Pfam" id="PF01648">
    <property type="entry name" value="ACPS"/>
    <property type="match status" value="1"/>
</dbReference>
<sequence length="251" mass="28878">MIPGLKDGEFTIQKYCLSVLNYEIAFFVTHKVKQKNFSSFKLNAFVQSSENFTGIDYRSYNQACLYYSMAAYKNIPLEQQGLLNKGKWGKPVLLSPNIEFFFNVSHSKSVFSVAFSKQCDIGLDIESLYRVVPNGLRNTAYTEQERLYIGSKGNHNHEFLRYWSAKEAVLKCAGYGLTESIKNIHLMPYRNGSMLAYFQSENLNNKQYYFLVPTPLIAGAFGFIAVPINAEQWLVNRVCNTQGYDYKWELE</sequence>
<comment type="caution">
    <text evidence="5">The sequence shown here is derived from an EMBL/GenBank/DDBJ whole genome shotgun (WGS) entry which is preliminary data.</text>
</comment>
<dbReference type="EMBL" id="PNCK01000100">
    <property type="protein sequence ID" value="TMP39171.1"/>
    <property type="molecule type" value="Genomic_DNA"/>
</dbReference>
<reference evidence="5" key="3">
    <citation type="submission" date="2019-09" db="EMBL/GenBank/DDBJ databases">
        <title>Co-occurence of chitin degradation, pigmentation and bioactivity in marine Pseudoalteromonas.</title>
        <authorList>
            <person name="Sonnenschein E.C."/>
            <person name="Bech P.K."/>
        </authorList>
    </citation>
    <scope>NUCLEOTIDE SEQUENCE</scope>
    <source>
        <strain evidence="5">S2231</strain>
    </source>
</reference>
<dbReference type="InterPro" id="IPR050559">
    <property type="entry name" value="P-Pant_transferase_sf"/>
</dbReference>
<evidence type="ECO:0000256" key="2">
    <source>
        <dbReference type="ARBA" id="ARBA00022679"/>
    </source>
</evidence>
<evidence type="ECO:0000313" key="6">
    <source>
        <dbReference type="Proteomes" id="UP000305730"/>
    </source>
</evidence>
<comment type="similarity">
    <text evidence="1">Belongs to the P-Pant transferase superfamily. Gsp/Sfp/HetI/AcpT family.</text>
</comment>